<keyword evidence="1" id="KW-0675">Receptor</keyword>
<gene>
    <name evidence="1" type="ORF">E5331_13780</name>
</gene>
<accession>A0AC61RBT8</accession>
<protein>
    <submittedName>
        <fullName evidence="1">TonB-dependent receptor</fullName>
    </submittedName>
</protein>
<reference evidence="1" key="1">
    <citation type="submission" date="2019-04" db="EMBL/GenBank/DDBJ databases">
        <title>Microbes associate with the intestines of laboratory mice.</title>
        <authorList>
            <person name="Navarre W."/>
            <person name="Wong E."/>
            <person name="Huang K."/>
            <person name="Tropini C."/>
            <person name="Ng K."/>
            <person name="Yu B."/>
        </authorList>
    </citation>
    <scope>NUCLEOTIDE SEQUENCE</scope>
    <source>
        <strain evidence="1">NM04_E33</strain>
    </source>
</reference>
<dbReference type="EMBL" id="SRYB01000022">
    <property type="protein sequence ID" value="TGY77644.1"/>
    <property type="molecule type" value="Genomic_DNA"/>
</dbReference>
<sequence>MRIILSIIMACVSALAAFPQGNAPITGIVVDEKGEPLIGVTVKLDGSMLGATTDLDGKFSLTIPADKKGKITLSYVGYRTLSVDVAPGANLSTLKMEPAASDIDEVVVIGYGTAKKSSLTSSVEVITGDELAKIPSMNVDQSLAGTMPGLGVMTTSGDPSAGGEAQLAVRGNNNNPLLVIDGVPRLGTNTSDGEMRLSDLNPDDIESISVLKDAAAAAVYGARAANGVILVQTKRGKDSGKVKVNFRGQFNFQEATYLPEFLDAYKFAELYNRAVEASASGTYTPYDLSAIGSNPNLYGNENMLDYLDKWGHSQRYTLSVSGGTKAIRYFLSGGYTNAKGLYSNVSRDRYNYAAKLDADLMKGLTISVDLNGSVSTNKNSSYTTIDAAYSYSPLQVLRFTDGNLASIDGGNPLINVEGLGGYNKVKSDFHTLNARLNYQIPGVDGLQVYLKGTIDLNHQNTQKYSKPVALYLWNEETQTSSVDPKTIYPTAKIKMEDRWQTINNKLIEFGVNYNRTFAEKHDVSGLVVLNYQDYNNKYLNGINNNLSGEYPEIMGNTSTGTINGSEYFSQRASVVGRATYGFSSRYFAEFSFRVDGSTRFAPGHRWGFFPTVSASWVISNENFFHNVNPGLLSFAKLRASAGILGDDGGVSDYSYLKQYIFSPSYGYPIGGNFAPGIVNASGVVPNENLQWGKSKDWNVGVDLGFWNNRINVTAEFYQRYRTNLITGAPAYLFPPSVGTGGSVPSVNIGKIRYQGFDLSVKHVNTVGDFRYNVGFNIALSNNKVLDYGDESANVENLRRKGKPYLVWSLYEAAGLFQSYEEIAAWPVDQDGMNNSTLAPGDIKYLDQDGNGVLSANDRVYVKNSSLPSLNYGISLGASWKGIYMNAQFQGVSGYNQQINELYTLESRSLQRFQDYHYTNSWTPENPGAEYPRIKFTSSSDNNRLPSTFWVKECSFLRLKALTLGYRFPAKMLRNAHISTLDIALQGGNLFTISSLHNMDPESLRGYPLSRTYGITLNVGF</sequence>
<keyword evidence="2" id="KW-1185">Reference proteome</keyword>
<name>A0AC61RBT8_9BACT</name>
<proteinExistence type="predicted"/>
<evidence type="ECO:0000313" key="2">
    <source>
        <dbReference type="Proteomes" id="UP000306319"/>
    </source>
</evidence>
<comment type="caution">
    <text evidence="1">The sequence shown here is derived from an EMBL/GenBank/DDBJ whole genome shotgun (WGS) entry which is preliminary data.</text>
</comment>
<organism evidence="1 2">
    <name type="scientific">Lepagella muris</name>
    <dbReference type="NCBI Taxonomy" id="3032870"/>
    <lineage>
        <taxon>Bacteria</taxon>
        <taxon>Pseudomonadati</taxon>
        <taxon>Bacteroidota</taxon>
        <taxon>Bacteroidia</taxon>
        <taxon>Bacteroidales</taxon>
        <taxon>Muribaculaceae</taxon>
        <taxon>Lepagella</taxon>
    </lineage>
</organism>
<dbReference type="Proteomes" id="UP000306319">
    <property type="component" value="Unassembled WGS sequence"/>
</dbReference>
<evidence type="ECO:0000313" key="1">
    <source>
        <dbReference type="EMBL" id="TGY77644.1"/>
    </source>
</evidence>